<dbReference type="GO" id="GO:0031418">
    <property type="term" value="F:L-ascorbic acid binding"/>
    <property type="evidence" value="ECO:0007669"/>
    <property type="project" value="InterPro"/>
</dbReference>
<dbReference type="GO" id="GO:0019797">
    <property type="term" value="F:procollagen-proline 3-dioxygenase activity"/>
    <property type="evidence" value="ECO:0007669"/>
    <property type="project" value="UniProtKB-EC"/>
</dbReference>
<feature type="domain" description="Prolyl 4-hydroxylase alpha subunit" evidence="5">
    <location>
        <begin position="57"/>
        <end position="279"/>
    </location>
</feature>
<organism evidence="6 7">
    <name type="scientific">Skeletonema marinoi</name>
    <dbReference type="NCBI Taxonomy" id="267567"/>
    <lineage>
        <taxon>Eukaryota</taxon>
        <taxon>Sar</taxon>
        <taxon>Stramenopiles</taxon>
        <taxon>Ochrophyta</taxon>
        <taxon>Bacillariophyta</taxon>
        <taxon>Coscinodiscophyceae</taxon>
        <taxon>Thalassiosirophycidae</taxon>
        <taxon>Thalassiosirales</taxon>
        <taxon>Skeletonemataceae</taxon>
        <taxon>Skeletonema</taxon>
        <taxon>Skeletonema marinoi-dohrnii complex</taxon>
    </lineage>
</organism>
<evidence type="ECO:0000259" key="5">
    <source>
        <dbReference type="SMART" id="SM00702"/>
    </source>
</evidence>
<keyword evidence="2" id="KW-0223">Dioxygenase</keyword>
<dbReference type="EC" id="1.14.11.7" evidence="6"/>
<dbReference type="GO" id="GO:0032963">
    <property type="term" value="P:collagen metabolic process"/>
    <property type="evidence" value="ECO:0007669"/>
    <property type="project" value="InterPro"/>
</dbReference>
<dbReference type="Gene3D" id="2.60.120.620">
    <property type="entry name" value="q2cbj1_9rhob like domain"/>
    <property type="match status" value="1"/>
</dbReference>
<feature type="region of interest" description="Disordered" evidence="4">
    <location>
        <begin position="12"/>
        <end position="31"/>
    </location>
</feature>
<sequence length="461" mass="50559">MVTIYADGSAAACDDGDDTCPDSSSSTKKSKRCLHPSDFQHRVASFFDNESESILTLLRGTVDKVISNEDAKELVGLLPLSDFVESSGYETDNKDRAQYTAPVAYAGLGLKELSTSNEERYTKLLQIREKIRSATESSLNLCPGLLKIDYTTIAQKTEGGAHRAHADNCVHYFDDKAKTAVCDPSRQHPYPKRVAASILYLNDPADGNFNGGEFYFANRTHFGEVEDSGRVAVETGKMIYFTSGVENLHGALKVERDSSSEQDGGTTIPRRLAIAMWYVFDESLEEFVPTFQASEEEATSSLGGLKPRKVYDPNDPNAPKELFTLSIPDRIDISSLFQSAGAYLVSQQNKPLAGSWTISQYGEDTLHVLFKDHSAMFSLDFGVALIEATSHAKASVVVERHTDGSRAASLQYMLQESVLLHGLLDYLSNVILNESSGGAEEEYVGHAMEKARDTLPARRAS</sequence>
<dbReference type="EMBL" id="JATAAI010000013">
    <property type="protein sequence ID" value="KAK1741483.1"/>
    <property type="molecule type" value="Genomic_DNA"/>
</dbReference>
<dbReference type="GO" id="GO:0005506">
    <property type="term" value="F:iron ion binding"/>
    <property type="evidence" value="ECO:0007669"/>
    <property type="project" value="InterPro"/>
</dbReference>
<evidence type="ECO:0000256" key="4">
    <source>
        <dbReference type="SAM" id="MobiDB-lite"/>
    </source>
</evidence>
<dbReference type="AlphaFoldDB" id="A0AAD8Y939"/>
<dbReference type="PANTHER" id="PTHR14049">
    <property type="entry name" value="LEPRECAN 1"/>
    <property type="match status" value="1"/>
</dbReference>
<comment type="caution">
    <text evidence="6">The sequence shown here is derived from an EMBL/GenBank/DDBJ whole genome shotgun (WGS) entry which is preliminary data.</text>
</comment>
<accession>A0AAD8Y939</accession>
<dbReference type="SMART" id="SM00702">
    <property type="entry name" value="P4Hc"/>
    <property type="match status" value="1"/>
</dbReference>
<evidence type="ECO:0000256" key="3">
    <source>
        <dbReference type="ARBA" id="ARBA00023002"/>
    </source>
</evidence>
<evidence type="ECO:0000256" key="2">
    <source>
        <dbReference type="ARBA" id="ARBA00022964"/>
    </source>
</evidence>
<dbReference type="Pfam" id="PF13640">
    <property type="entry name" value="2OG-FeII_Oxy_3"/>
    <property type="match status" value="1"/>
</dbReference>
<proteinExistence type="predicted"/>
<dbReference type="Proteomes" id="UP001224775">
    <property type="component" value="Unassembled WGS sequence"/>
</dbReference>
<keyword evidence="7" id="KW-1185">Reference proteome</keyword>
<dbReference type="PANTHER" id="PTHR14049:SF9">
    <property type="entry name" value="PROCOLLAGEN-PROLINE 3-DIOXYGENASE"/>
    <property type="match status" value="1"/>
</dbReference>
<dbReference type="InterPro" id="IPR044862">
    <property type="entry name" value="Pro_4_hyd_alph_FE2OG_OXY"/>
</dbReference>
<dbReference type="InterPro" id="IPR006620">
    <property type="entry name" value="Pro_4_hyd_alph"/>
</dbReference>
<dbReference type="InterPro" id="IPR039575">
    <property type="entry name" value="P3H"/>
</dbReference>
<comment type="cofactor">
    <cofactor evidence="1">
        <name>L-ascorbate</name>
        <dbReference type="ChEBI" id="CHEBI:38290"/>
    </cofactor>
</comment>
<evidence type="ECO:0000313" key="7">
    <source>
        <dbReference type="Proteomes" id="UP001224775"/>
    </source>
</evidence>
<keyword evidence="3 6" id="KW-0560">Oxidoreductase</keyword>
<protein>
    <submittedName>
        <fullName evidence="6">Prolyl 3-hydroxylase</fullName>
        <ecNumber evidence="6">1.14.11.7</ecNumber>
    </submittedName>
</protein>
<evidence type="ECO:0000313" key="6">
    <source>
        <dbReference type="EMBL" id="KAK1741483.1"/>
    </source>
</evidence>
<name>A0AAD8Y939_9STRA</name>
<evidence type="ECO:0000256" key="1">
    <source>
        <dbReference type="ARBA" id="ARBA00001961"/>
    </source>
</evidence>
<reference evidence="6" key="1">
    <citation type="submission" date="2023-06" db="EMBL/GenBank/DDBJ databases">
        <title>Survivors Of The Sea: Transcriptome response of Skeletonema marinoi to long-term dormancy.</title>
        <authorList>
            <person name="Pinder M.I.M."/>
            <person name="Kourtchenko O."/>
            <person name="Robertson E.K."/>
            <person name="Larsson T."/>
            <person name="Maumus F."/>
            <person name="Osuna-Cruz C.M."/>
            <person name="Vancaester E."/>
            <person name="Stenow R."/>
            <person name="Vandepoele K."/>
            <person name="Ploug H."/>
            <person name="Bruchert V."/>
            <person name="Godhe A."/>
            <person name="Topel M."/>
        </authorList>
    </citation>
    <scope>NUCLEOTIDE SEQUENCE</scope>
    <source>
        <strain evidence="6">R05AC</strain>
    </source>
</reference>
<gene>
    <name evidence="6" type="ORF">QTG54_007961</name>
</gene>